<organism evidence="2 3">
    <name type="scientific">Mycobacterium adipatum</name>
    <dbReference type="NCBI Taxonomy" id="1682113"/>
    <lineage>
        <taxon>Bacteria</taxon>
        <taxon>Bacillati</taxon>
        <taxon>Actinomycetota</taxon>
        <taxon>Actinomycetes</taxon>
        <taxon>Mycobacteriales</taxon>
        <taxon>Mycobacteriaceae</taxon>
        <taxon>Mycobacterium</taxon>
    </lineage>
</organism>
<dbReference type="KEGG" id="madi:A7U43_28300"/>
<keyword evidence="2" id="KW-0614">Plasmid</keyword>
<dbReference type="AlphaFoldDB" id="A0A172UWE7"/>
<proteinExistence type="predicted"/>
<evidence type="ECO:0000256" key="1">
    <source>
        <dbReference type="SAM" id="MobiDB-lite"/>
    </source>
</evidence>
<dbReference type="EMBL" id="CP015597">
    <property type="protein sequence ID" value="ANE83421.1"/>
    <property type="molecule type" value="Genomic_DNA"/>
</dbReference>
<protein>
    <submittedName>
        <fullName evidence="2">Uncharacterized protein</fullName>
    </submittedName>
</protein>
<evidence type="ECO:0000313" key="2">
    <source>
        <dbReference type="EMBL" id="ANE83421.1"/>
    </source>
</evidence>
<name>A0A172UWE7_9MYCO</name>
<feature type="compositionally biased region" description="Low complexity" evidence="1">
    <location>
        <begin position="40"/>
        <end position="51"/>
    </location>
</feature>
<sequence>MHRIHRRVRRSHRARRIQSVSVSGPDDWFTAPVWHDNNVAVDPGGAAAGPTPAQPFPRT</sequence>
<evidence type="ECO:0000313" key="3">
    <source>
        <dbReference type="Proteomes" id="UP000077143"/>
    </source>
</evidence>
<dbReference type="Proteomes" id="UP000077143">
    <property type="component" value="Plasmid pMYC1"/>
</dbReference>
<feature type="region of interest" description="Disordered" evidence="1">
    <location>
        <begin position="40"/>
        <end position="59"/>
    </location>
</feature>
<geneLocation type="plasmid" evidence="3">
    <name>pmyc1</name>
</geneLocation>
<keyword evidence="3" id="KW-1185">Reference proteome</keyword>
<reference evidence="2 3" key="1">
    <citation type="submission" date="2016-05" db="EMBL/GenBank/DDBJ databases">
        <title>Complete genome sequence of a phthalic acid esters degrading Mycobacterium sp. YC-RL4.</title>
        <authorList>
            <person name="Ren L."/>
            <person name="Fan S."/>
            <person name="Ruth N."/>
            <person name="Jia Y."/>
            <person name="Wang J."/>
            <person name="Qiao C."/>
        </authorList>
    </citation>
    <scope>NUCLEOTIDE SEQUENCE [LARGE SCALE GENOMIC DNA]</scope>
    <source>
        <strain evidence="2 3">YC-RL4</strain>
        <plasmid evidence="3">pmyc1</plasmid>
    </source>
</reference>
<accession>A0A172UWE7</accession>
<gene>
    <name evidence="2" type="ORF">A7U43_28300</name>
</gene>